<dbReference type="Proteomes" id="UP001596157">
    <property type="component" value="Unassembled WGS sequence"/>
</dbReference>
<proteinExistence type="predicted"/>
<name>A0ABW0EZE2_9PSEU</name>
<dbReference type="RefSeq" id="WP_378250844.1">
    <property type="nucleotide sequence ID" value="NZ_JBHSKF010000019.1"/>
</dbReference>
<keyword evidence="2" id="KW-1185">Reference proteome</keyword>
<accession>A0ABW0EZE2</accession>
<protein>
    <submittedName>
        <fullName evidence="1">Uncharacterized protein</fullName>
    </submittedName>
</protein>
<dbReference type="EMBL" id="JBHSKF010000019">
    <property type="protein sequence ID" value="MFC5290945.1"/>
    <property type="molecule type" value="Genomic_DNA"/>
</dbReference>
<evidence type="ECO:0000313" key="2">
    <source>
        <dbReference type="Proteomes" id="UP001596157"/>
    </source>
</evidence>
<reference evidence="2" key="1">
    <citation type="journal article" date="2019" name="Int. J. Syst. Evol. Microbiol.">
        <title>The Global Catalogue of Microorganisms (GCM) 10K type strain sequencing project: providing services to taxonomists for standard genome sequencing and annotation.</title>
        <authorList>
            <consortium name="The Broad Institute Genomics Platform"/>
            <consortium name="The Broad Institute Genome Sequencing Center for Infectious Disease"/>
            <person name="Wu L."/>
            <person name="Ma J."/>
        </authorList>
    </citation>
    <scope>NUCLEOTIDE SEQUENCE [LARGE SCALE GENOMIC DNA]</scope>
    <source>
        <strain evidence="2">CCUG 59778</strain>
    </source>
</reference>
<evidence type="ECO:0000313" key="1">
    <source>
        <dbReference type="EMBL" id="MFC5290945.1"/>
    </source>
</evidence>
<sequence>MTNEQLFVNLQQHLDRRLDSIESRMATKDDLAGLRHELKADVAELKHEVKTG</sequence>
<gene>
    <name evidence="1" type="ORF">ACFPM7_28175</name>
</gene>
<comment type="caution">
    <text evidence="1">The sequence shown here is derived from an EMBL/GenBank/DDBJ whole genome shotgun (WGS) entry which is preliminary data.</text>
</comment>
<organism evidence="1 2">
    <name type="scientific">Actinokineospora guangxiensis</name>
    <dbReference type="NCBI Taxonomy" id="1490288"/>
    <lineage>
        <taxon>Bacteria</taxon>
        <taxon>Bacillati</taxon>
        <taxon>Actinomycetota</taxon>
        <taxon>Actinomycetes</taxon>
        <taxon>Pseudonocardiales</taxon>
        <taxon>Pseudonocardiaceae</taxon>
        <taxon>Actinokineospora</taxon>
    </lineage>
</organism>